<accession>H5ST45</accession>
<gene>
    <name evidence="1" type="ORF">HGMM_OP3C490</name>
</gene>
<sequence>MPNHLRILAGVLVLGALALSGCGLLAPPPVQPKPRTDTVENDLVEFSRTVLTPLKPGQEFTISVKVTAKVDLRVVLISESIPEEFQLAEGSSLRTAQLGLAAGATLEHSYTVRASAKAGSFTITGSAIVATGEGTQEPLALESLIQVRAQ</sequence>
<reference evidence="1" key="2">
    <citation type="journal article" date="2012" name="PLoS ONE">
        <title>A Deeply Branching Thermophilic Bacterium with an Ancient Acetyl-CoA Pathway Dominates a Subsurface Ecosystem.</title>
        <authorList>
            <person name="Takami H."/>
            <person name="Noguchi H."/>
            <person name="Takaki Y."/>
            <person name="Uchiyama I."/>
            <person name="Toyoda A."/>
            <person name="Nishi S."/>
            <person name="Chee G.-J."/>
            <person name="Arai W."/>
            <person name="Nunoura T."/>
            <person name="Itoh T."/>
            <person name="Hattori M."/>
            <person name="Takai K."/>
        </authorList>
    </citation>
    <scope>NUCLEOTIDE SEQUENCE</scope>
</reference>
<dbReference type="PROSITE" id="PS51257">
    <property type="entry name" value="PROKAR_LIPOPROTEIN"/>
    <property type="match status" value="1"/>
</dbReference>
<proteinExistence type="predicted"/>
<dbReference type="EMBL" id="AP011802">
    <property type="protein sequence ID" value="BAL59335.1"/>
    <property type="molecule type" value="Genomic_DNA"/>
</dbReference>
<evidence type="ECO:0000313" key="1">
    <source>
        <dbReference type="EMBL" id="BAL59335.1"/>
    </source>
</evidence>
<organism evidence="1">
    <name type="scientific">Acetithermum autotrophicum</name>
    <dbReference type="NCBI Taxonomy" id="1446466"/>
    <lineage>
        <taxon>Bacteria</taxon>
        <taxon>Candidatus Bipolaricaulota</taxon>
        <taxon>Candidatus Acetithermum</taxon>
    </lineage>
</organism>
<evidence type="ECO:0008006" key="2">
    <source>
        <dbReference type="Google" id="ProtNLM"/>
    </source>
</evidence>
<name>H5ST45_ACEAU</name>
<dbReference type="AlphaFoldDB" id="H5ST45"/>
<reference evidence="1" key="1">
    <citation type="journal article" date="2005" name="Environ. Microbiol.">
        <title>Genetic and functional properties of uncultivated thermophilic crenarchaeotes from a subsurface gold mine as revealed by analysis of genome fragments.</title>
        <authorList>
            <person name="Nunoura T."/>
            <person name="Hirayama H."/>
            <person name="Takami H."/>
            <person name="Oida H."/>
            <person name="Nishi S."/>
            <person name="Shimamura S."/>
            <person name="Suzuki Y."/>
            <person name="Inagaki F."/>
            <person name="Takai K."/>
            <person name="Nealson K.H."/>
            <person name="Horikoshi K."/>
        </authorList>
    </citation>
    <scope>NUCLEOTIDE SEQUENCE</scope>
</reference>
<protein>
    <recommendedName>
        <fullName evidence="2">Lipoprotein</fullName>
    </recommendedName>
</protein>